<sequence length="158" mass="18344">MKIEFKENQKFTQWWVWLILITIGIIPIIGIYKQLILGKQFGDKPMSDLGLIIFSVSVFCLIAMFWFMRLKTEINQNEIRINFFPFIKKQVNWTEIKSAEMVNYGFVGGWGIRPWTKHGTVYNMKGNKGLAIELLSGEKVLIGTQKEVELGKIIEKLV</sequence>
<dbReference type="Proteomes" id="UP000029644">
    <property type="component" value="Unassembled WGS sequence"/>
</dbReference>
<dbReference type="RefSeq" id="WP_042504990.1">
    <property type="nucleotide sequence ID" value="NZ_BBNQ01000010.1"/>
</dbReference>
<name>A0A090VGI5_9FLAO</name>
<dbReference type="OrthoDB" id="582675at2"/>
<evidence type="ECO:0000313" key="3">
    <source>
        <dbReference type="Proteomes" id="UP000029644"/>
    </source>
</evidence>
<evidence type="ECO:0000313" key="2">
    <source>
        <dbReference type="EMBL" id="GAL63183.1"/>
    </source>
</evidence>
<keyword evidence="1" id="KW-1133">Transmembrane helix</keyword>
<gene>
    <name evidence="2" type="ORF">JCM19300_1205</name>
</gene>
<comment type="caution">
    <text evidence="2">The sequence shown here is derived from an EMBL/GenBank/DDBJ whole genome shotgun (WGS) entry which is preliminary data.</text>
</comment>
<keyword evidence="1" id="KW-0812">Transmembrane</keyword>
<feature type="transmembrane region" description="Helical" evidence="1">
    <location>
        <begin position="14"/>
        <end position="37"/>
    </location>
</feature>
<accession>A0A090VGI5</accession>
<dbReference type="EMBL" id="BBNQ01000010">
    <property type="protein sequence ID" value="GAL63183.1"/>
    <property type="molecule type" value="Genomic_DNA"/>
</dbReference>
<feature type="transmembrane region" description="Helical" evidence="1">
    <location>
        <begin position="49"/>
        <end position="68"/>
    </location>
</feature>
<proteinExistence type="predicted"/>
<evidence type="ECO:0000256" key="1">
    <source>
        <dbReference type="SAM" id="Phobius"/>
    </source>
</evidence>
<dbReference type="AlphaFoldDB" id="A0A090VGI5"/>
<reference evidence="2 3" key="1">
    <citation type="journal article" date="2014" name="Genome Announc.">
        <title>Draft Genome Sequences of Marine Flavobacterium Algibacter lectus Strains SS8 and NR4.</title>
        <authorList>
            <person name="Takatani N."/>
            <person name="Nakanishi M."/>
            <person name="Meirelles P."/>
            <person name="Mino S."/>
            <person name="Suda W."/>
            <person name="Oshima K."/>
            <person name="Hattori M."/>
            <person name="Ohkuma M."/>
            <person name="Hosokawa M."/>
            <person name="Miyashita K."/>
            <person name="Thompson F.L."/>
            <person name="Niwa A."/>
            <person name="Sawabe T."/>
            <person name="Sawabe T."/>
        </authorList>
    </citation>
    <scope>NUCLEOTIDE SEQUENCE [LARGE SCALE GENOMIC DNA]</scope>
    <source>
        <strain evidence="2 3">JCM 19300</strain>
    </source>
</reference>
<organism evidence="2 3">
    <name type="scientific">Algibacter lectus</name>
    <dbReference type="NCBI Taxonomy" id="221126"/>
    <lineage>
        <taxon>Bacteria</taxon>
        <taxon>Pseudomonadati</taxon>
        <taxon>Bacteroidota</taxon>
        <taxon>Flavobacteriia</taxon>
        <taxon>Flavobacteriales</taxon>
        <taxon>Flavobacteriaceae</taxon>
        <taxon>Algibacter</taxon>
    </lineage>
</organism>
<keyword evidence="1" id="KW-0472">Membrane</keyword>
<protein>
    <submittedName>
        <fullName evidence="2">Uncharacterized protein</fullName>
    </submittedName>
</protein>